<dbReference type="EMBL" id="JANBQB010000089">
    <property type="protein sequence ID" value="KAJ1982462.1"/>
    <property type="molecule type" value="Genomic_DNA"/>
</dbReference>
<organism evidence="4 5">
    <name type="scientific">Dimargaris verticillata</name>
    <dbReference type="NCBI Taxonomy" id="2761393"/>
    <lineage>
        <taxon>Eukaryota</taxon>
        <taxon>Fungi</taxon>
        <taxon>Fungi incertae sedis</taxon>
        <taxon>Zoopagomycota</taxon>
        <taxon>Kickxellomycotina</taxon>
        <taxon>Dimargaritomycetes</taxon>
        <taxon>Dimargaritales</taxon>
        <taxon>Dimargaritaceae</taxon>
        <taxon>Dimargaris</taxon>
    </lineage>
</organism>
<accession>A0A9W8EEQ9</accession>
<proteinExistence type="predicted"/>
<protein>
    <submittedName>
        <fullName evidence="4">Uncharacterized protein</fullName>
    </submittedName>
</protein>
<dbReference type="InterPro" id="IPR050836">
    <property type="entry name" value="SDS22/Internalin_LRR"/>
</dbReference>
<dbReference type="OrthoDB" id="1517790at2759"/>
<keyword evidence="5" id="KW-1185">Reference proteome</keyword>
<evidence type="ECO:0000256" key="3">
    <source>
        <dbReference type="SAM" id="MobiDB-lite"/>
    </source>
</evidence>
<feature type="region of interest" description="Disordered" evidence="3">
    <location>
        <begin position="240"/>
        <end position="259"/>
    </location>
</feature>
<dbReference type="PANTHER" id="PTHR46652">
    <property type="entry name" value="LEUCINE-RICH REPEAT AND IQ DOMAIN-CONTAINING PROTEIN 1-RELATED"/>
    <property type="match status" value="1"/>
</dbReference>
<evidence type="ECO:0000313" key="4">
    <source>
        <dbReference type="EMBL" id="KAJ1982462.1"/>
    </source>
</evidence>
<keyword evidence="2" id="KW-0677">Repeat</keyword>
<dbReference type="AlphaFoldDB" id="A0A9W8EEQ9"/>
<comment type="caution">
    <text evidence="4">The sequence shown here is derived from an EMBL/GenBank/DDBJ whole genome shotgun (WGS) entry which is preliminary data.</text>
</comment>
<reference evidence="4" key="1">
    <citation type="submission" date="2022-07" db="EMBL/GenBank/DDBJ databases">
        <title>Phylogenomic reconstructions and comparative analyses of Kickxellomycotina fungi.</title>
        <authorList>
            <person name="Reynolds N.K."/>
            <person name="Stajich J.E."/>
            <person name="Barry K."/>
            <person name="Grigoriev I.V."/>
            <person name="Crous P."/>
            <person name="Smith M.E."/>
        </authorList>
    </citation>
    <scope>NUCLEOTIDE SEQUENCE</scope>
    <source>
        <strain evidence="4">RSA 567</strain>
    </source>
</reference>
<dbReference type="InterPro" id="IPR032675">
    <property type="entry name" value="LRR_dom_sf"/>
</dbReference>
<dbReference type="InterPro" id="IPR001611">
    <property type="entry name" value="Leu-rich_rpt"/>
</dbReference>
<name>A0A9W8EEQ9_9FUNG</name>
<dbReference type="PANTHER" id="PTHR46652:SF3">
    <property type="entry name" value="LEUCINE-RICH REPEAT-CONTAINING PROTEIN 9"/>
    <property type="match status" value="1"/>
</dbReference>
<evidence type="ECO:0000313" key="5">
    <source>
        <dbReference type="Proteomes" id="UP001151582"/>
    </source>
</evidence>
<dbReference type="PROSITE" id="PS51450">
    <property type="entry name" value="LRR"/>
    <property type="match status" value="2"/>
</dbReference>
<gene>
    <name evidence="4" type="ORF">H4R34_001699</name>
</gene>
<sequence length="316" mass="35344">MPPLTVAHVRARMAAMTPQNDESHSPAAPVTQAAPICNAVYLNLRWLELTDICALHLFTHLRVLCIGNNRLTSFSGIAACTQLCELYAQGNQLTSVHELVHLISLRHLQVLWLYDNPWDLDGFSAQFRCLLQATARTSYSAAFYYSYWVKCWLPQVQRLDGKSIHQYQHGQNAAPDLSGRKQLNDTLPAHSRLRLDTVTCHSIVCSVSETKSQTTRCQTLSSMHKVQLHRSRHTELQQMVTTPQEASPTPQRSVASPPTTTVMKCAVPKKLAPTGIGRTDNRNVLLAISALSRDLNHEELGKARRIICKRIQSHPG</sequence>
<keyword evidence="1" id="KW-0433">Leucine-rich repeat</keyword>
<dbReference type="Proteomes" id="UP001151582">
    <property type="component" value="Unassembled WGS sequence"/>
</dbReference>
<evidence type="ECO:0000256" key="2">
    <source>
        <dbReference type="ARBA" id="ARBA00022737"/>
    </source>
</evidence>
<dbReference type="SUPFAM" id="SSF52058">
    <property type="entry name" value="L domain-like"/>
    <property type="match status" value="1"/>
</dbReference>
<evidence type="ECO:0000256" key="1">
    <source>
        <dbReference type="ARBA" id="ARBA00022614"/>
    </source>
</evidence>
<dbReference type="Gene3D" id="3.80.10.10">
    <property type="entry name" value="Ribonuclease Inhibitor"/>
    <property type="match status" value="1"/>
</dbReference>